<organism evidence="2 3">
    <name type="scientific">Cyclobacterium xiamenense</name>
    <dbReference type="NCBI Taxonomy" id="1297121"/>
    <lineage>
        <taxon>Bacteria</taxon>
        <taxon>Pseudomonadati</taxon>
        <taxon>Bacteroidota</taxon>
        <taxon>Cytophagia</taxon>
        <taxon>Cytophagales</taxon>
        <taxon>Cyclobacteriaceae</taxon>
        <taxon>Cyclobacterium</taxon>
    </lineage>
</organism>
<sequence length="224" mass="24832">MIGLMKNLKTLLSFGVISLSLLSCSENKTIDRDVVEQVNQANEVKKVSESDIIAYAMQWGDEISQDAQGELIGSLQKAIGEKGVPGAIDFCQVEALPITKKVSDKYKVEIRRVSLKNRNPENKPTELEKTLLDAYQYNVENNVDSRSNIQKVDDGQVLLYTKAITIPGGLCLNCHGEPGKEINEATLEKITSLYPEDKAVDFKVGDLRGMWSISIPKSEVVKKM</sequence>
<name>A0A1H6WAU7_9BACT</name>
<keyword evidence="3" id="KW-1185">Reference proteome</keyword>
<gene>
    <name evidence="2" type="ORF">SAMN05192553_102589</name>
</gene>
<dbReference type="AlphaFoldDB" id="A0A1H6WAU7"/>
<evidence type="ECO:0000259" key="1">
    <source>
        <dbReference type="Pfam" id="PF11845"/>
    </source>
</evidence>
<accession>A0A1H6WAU7</accession>
<dbReference type="PROSITE" id="PS51257">
    <property type="entry name" value="PROKAR_LIPOPROTEIN"/>
    <property type="match status" value="1"/>
</dbReference>
<dbReference type="Proteomes" id="UP000199403">
    <property type="component" value="Unassembled WGS sequence"/>
</dbReference>
<dbReference type="STRING" id="1416801.SAMN05192553_102589"/>
<feature type="domain" description="Tll0287-like" evidence="1">
    <location>
        <begin position="57"/>
        <end position="216"/>
    </location>
</feature>
<dbReference type="InterPro" id="IPR021796">
    <property type="entry name" value="Tll0287-like_dom"/>
</dbReference>
<reference evidence="3" key="1">
    <citation type="submission" date="2016-10" db="EMBL/GenBank/DDBJ databases">
        <authorList>
            <person name="Varghese N."/>
            <person name="Submissions S."/>
        </authorList>
    </citation>
    <scope>NUCLEOTIDE SEQUENCE [LARGE SCALE GENOMIC DNA]</scope>
    <source>
        <strain evidence="3">IBRC-M 10761</strain>
    </source>
</reference>
<evidence type="ECO:0000313" key="2">
    <source>
        <dbReference type="EMBL" id="SEJ14088.1"/>
    </source>
</evidence>
<dbReference type="Pfam" id="PF11845">
    <property type="entry name" value="Tll0287-like"/>
    <property type="match status" value="1"/>
</dbReference>
<dbReference type="EMBL" id="FNZH01000002">
    <property type="protein sequence ID" value="SEJ14088.1"/>
    <property type="molecule type" value="Genomic_DNA"/>
</dbReference>
<evidence type="ECO:0000313" key="3">
    <source>
        <dbReference type="Proteomes" id="UP000199403"/>
    </source>
</evidence>
<proteinExistence type="predicted"/>
<protein>
    <recommendedName>
        <fullName evidence="1">Tll0287-like domain-containing protein</fullName>
    </recommendedName>
</protein>